<evidence type="ECO:0008006" key="3">
    <source>
        <dbReference type="Google" id="ProtNLM"/>
    </source>
</evidence>
<dbReference type="Proteomes" id="UP000176650">
    <property type="component" value="Unassembled WGS sequence"/>
</dbReference>
<dbReference type="AlphaFoldDB" id="A0A1F5BTY6"/>
<gene>
    <name evidence="1" type="ORF">A2988_01125</name>
</gene>
<proteinExistence type="predicted"/>
<sequence length="205" mass="23696">MRKFPSPYRKEFEIFKKLDTPVKIQDFLDAIRINFEVKRETCRSPLMVLRHKEAHCMEGAMLAAAVFWYHGEKPLLLDLKANSNDDDHVVALFRQGNLWGAISKTNHAVLQYRDPIYKTVRELALSYFNEYFLESGEKTLRSYSVPFDLSGYPGDWLASRQNLWHVAVDLDTSPHVALLKNGAARRLRKANALEIKASTLAQWKK</sequence>
<comment type="caution">
    <text evidence="1">The sequence shown here is derived from an EMBL/GenBank/DDBJ whole genome shotgun (WGS) entry which is preliminary data.</text>
</comment>
<evidence type="ECO:0000313" key="1">
    <source>
        <dbReference type="EMBL" id="OGD34070.1"/>
    </source>
</evidence>
<evidence type="ECO:0000313" key="2">
    <source>
        <dbReference type="Proteomes" id="UP000176650"/>
    </source>
</evidence>
<dbReference type="EMBL" id="MEYS01000002">
    <property type="protein sequence ID" value="OGD34070.1"/>
    <property type="molecule type" value="Genomic_DNA"/>
</dbReference>
<name>A0A1F5BTY6_9BACT</name>
<protein>
    <recommendedName>
        <fullName evidence="3">Transglutaminase-like domain-containing protein</fullName>
    </recommendedName>
</protein>
<reference evidence="1 2" key="1">
    <citation type="journal article" date="2016" name="Nat. Commun.">
        <title>Thousands of microbial genomes shed light on interconnected biogeochemical processes in an aquifer system.</title>
        <authorList>
            <person name="Anantharaman K."/>
            <person name="Brown C.T."/>
            <person name="Hug L.A."/>
            <person name="Sharon I."/>
            <person name="Castelle C.J."/>
            <person name="Probst A.J."/>
            <person name="Thomas B.C."/>
            <person name="Singh A."/>
            <person name="Wilkins M.J."/>
            <person name="Karaoz U."/>
            <person name="Brodie E.L."/>
            <person name="Williams K.H."/>
            <person name="Hubbard S.S."/>
            <person name="Banfield J.F."/>
        </authorList>
    </citation>
    <scope>NUCLEOTIDE SEQUENCE [LARGE SCALE GENOMIC DNA]</scope>
</reference>
<organism evidence="1 2">
    <name type="scientific">Candidatus Azambacteria bacterium RIFCSPLOWO2_01_FULL_46_25</name>
    <dbReference type="NCBI Taxonomy" id="1797298"/>
    <lineage>
        <taxon>Bacteria</taxon>
        <taxon>Candidatus Azamiibacteriota</taxon>
    </lineage>
</organism>
<accession>A0A1F5BTY6</accession>